<dbReference type="EMBL" id="CP128399">
    <property type="protein sequence ID" value="WJW67562.1"/>
    <property type="molecule type" value="Genomic_DNA"/>
</dbReference>
<evidence type="ECO:0000313" key="2">
    <source>
        <dbReference type="EMBL" id="NWJ45694.1"/>
    </source>
</evidence>
<reference evidence="2 4" key="1">
    <citation type="submission" date="2020-06" db="EMBL/GenBank/DDBJ databases">
        <title>Anoxygenic phototrophic Chloroflexota member uses a Type I reaction center.</title>
        <authorList>
            <person name="Tsuji J.M."/>
            <person name="Shaw N.A."/>
            <person name="Nagashima S."/>
            <person name="Venkiteswaran J."/>
            <person name="Schiff S.L."/>
            <person name="Hanada S."/>
            <person name="Tank M."/>
            <person name="Neufeld J.D."/>
        </authorList>
    </citation>
    <scope>NUCLEOTIDE SEQUENCE [LARGE SCALE GENOMIC DNA]</scope>
    <source>
        <strain evidence="2">L227-S17</strain>
    </source>
</reference>
<sequence>MRFKLSFQDLTEIFLLKGFRFSKETFRHWQEKYAPLITSELKQSRKGKATLRWKADETLIKVGSKYYYLYRAIDSNGKLVEVKLSEVRNIEATTSFFEQTVATVGFKPTQVTSDKEVTYPKAIEKALGSGVEHRAIRYT</sequence>
<proteinExistence type="predicted"/>
<evidence type="ECO:0000313" key="5">
    <source>
        <dbReference type="Proteomes" id="UP001431572"/>
    </source>
</evidence>
<evidence type="ECO:0000313" key="4">
    <source>
        <dbReference type="Proteomes" id="UP000521676"/>
    </source>
</evidence>
<accession>A0A8T7LUJ7</accession>
<dbReference type="GO" id="GO:0015074">
    <property type="term" value="P:DNA integration"/>
    <property type="evidence" value="ECO:0007669"/>
    <property type="project" value="InterPro"/>
</dbReference>
<gene>
    <name evidence="2" type="ORF">HXX08_07425</name>
    <name evidence="3" type="ORF">OZ401_000829</name>
</gene>
<evidence type="ECO:0000259" key="1">
    <source>
        <dbReference type="PROSITE" id="PS50994"/>
    </source>
</evidence>
<evidence type="ECO:0000313" key="3">
    <source>
        <dbReference type="EMBL" id="WJW67562.1"/>
    </source>
</evidence>
<dbReference type="InterPro" id="IPR032874">
    <property type="entry name" value="DDE_dom"/>
</dbReference>
<dbReference type="InterPro" id="IPR052183">
    <property type="entry name" value="IS_Transposase"/>
</dbReference>
<feature type="domain" description="Integrase catalytic" evidence="1">
    <location>
        <begin position="31"/>
        <end position="139"/>
    </location>
</feature>
<reference evidence="3" key="2">
    <citation type="journal article" date="2024" name="Nature">
        <title>Anoxygenic phototroph of the Chloroflexota uses a type I reaction centre.</title>
        <authorList>
            <person name="Tsuji J.M."/>
            <person name="Shaw N.A."/>
            <person name="Nagashima S."/>
            <person name="Venkiteswaran J.J."/>
            <person name="Schiff S.L."/>
            <person name="Watanabe T."/>
            <person name="Fukui M."/>
            <person name="Hanada S."/>
            <person name="Tank M."/>
            <person name="Neufeld J.D."/>
        </authorList>
    </citation>
    <scope>NUCLEOTIDE SEQUENCE</scope>
    <source>
        <strain evidence="3">L227-S17</strain>
    </source>
</reference>
<dbReference type="EMBL" id="JACATZ010000001">
    <property type="protein sequence ID" value="NWJ45694.1"/>
    <property type="molecule type" value="Genomic_DNA"/>
</dbReference>
<dbReference type="RefSeq" id="WP_341469456.1">
    <property type="nucleotide sequence ID" value="NZ_CP128399.1"/>
</dbReference>
<keyword evidence="5" id="KW-1185">Reference proteome</keyword>
<dbReference type="Proteomes" id="UP001431572">
    <property type="component" value="Chromosome 1"/>
</dbReference>
<dbReference type="PANTHER" id="PTHR35528">
    <property type="entry name" value="BLL1675 PROTEIN"/>
    <property type="match status" value="1"/>
</dbReference>
<protein>
    <submittedName>
        <fullName evidence="3">DDE-type integrase/transposase/recombinase</fullName>
    </submittedName>
    <submittedName>
        <fullName evidence="2">IS6 family transposase</fullName>
    </submittedName>
</protein>
<name>A0A8T7LUJ7_9CHLR</name>
<dbReference type="Pfam" id="PF13610">
    <property type="entry name" value="DDE_Tnp_IS240"/>
    <property type="match status" value="1"/>
</dbReference>
<dbReference type="PROSITE" id="PS50994">
    <property type="entry name" value="INTEGRASE"/>
    <property type="match status" value="1"/>
</dbReference>
<dbReference type="AlphaFoldDB" id="A0A8T7LUJ7"/>
<dbReference type="Proteomes" id="UP000521676">
    <property type="component" value="Unassembled WGS sequence"/>
</dbReference>
<organism evidence="2 4">
    <name type="scientific">Candidatus Chlorohelix allophototropha</name>
    <dbReference type="NCBI Taxonomy" id="3003348"/>
    <lineage>
        <taxon>Bacteria</taxon>
        <taxon>Bacillati</taxon>
        <taxon>Chloroflexota</taxon>
        <taxon>Chloroflexia</taxon>
        <taxon>Candidatus Chloroheliales</taxon>
        <taxon>Candidatus Chloroheliaceae</taxon>
        <taxon>Candidatus Chlorohelix</taxon>
    </lineage>
</organism>
<dbReference type="InterPro" id="IPR001584">
    <property type="entry name" value="Integrase_cat-core"/>
</dbReference>
<dbReference type="PANTHER" id="PTHR35528:SF3">
    <property type="entry name" value="BLL1675 PROTEIN"/>
    <property type="match status" value="1"/>
</dbReference>